<proteinExistence type="predicted"/>
<keyword evidence="2" id="KW-0328">Glycosyltransferase</keyword>
<dbReference type="AlphaFoldDB" id="A0ABD5RU03"/>
<reference evidence="2 3" key="1">
    <citation type="journal article" date="2019" name="Int. J. Syst. Evol. Microbiol.">
        <title>The Global Catalogue of Microorganisms (GCM) 10K type strain sequencing project: providing services to taxonomists for standard genome sequencing and annotation.</title>
        <authorList>
            <consortium name="The Broad Institute Genomics Platform"/>
            <consortium name="The Broad Institute Genome Sequencing Center for Infectious Disease"/>
            <person name="Wu L."/>
            <person name="Ma J."/>
        </authorList>
    </citation>
    <scope>NUCLEOTIDE SEQUENCE [LARGE SCALE GENOMIC DNA]</scope>
    <source>
        <strain evidence="2 3">CGMCC 1.12543</strain>
    </source>
</reference>
<name>A0ABD5RU03_9EURY</name>
<dbReference type="RefSeq" id="WP_247421620.1">
    <property type="nucleotide sequence ID" value="NZ_JALLGW010000006.1"/>
</dbReference>
<dbReference type="PANTHER" id="PTHR43685">
    <property type="entry name" value="GLYCOSYLTRANSFERASE"/>
    <property type="match status" value="1"/>
</dbReference>
<evidence type="ECO:0000259" key="1">
    <source>
        <dbReference type="Pfam" id="PF00535"/>
    </source>
</evidence>
<gene>
    <name evidence="2" type="ORF">ACFPYI_21475</name>
</gene>
<dbReference type="InterPro" id="IPR029044">
    <property type="entry name" value="Nucleotide-diphossugar_trans"/>
</dbReference>
<feature type="domain" description="Glycosyltransferase 2-like" evidence="1">
    <location>
        <begin position="31"/>
        <end position="194"/>
    </location>
</feature>
<dbReference type="InterPro" id="IPR050834">
    <property type="entry name" value="Glycosyltransf_2"/>
</dbReference>
<dbReference type="PANTHER" id="PTHR43685:SF2">
    <property type="entry name" value="GLYCOSYLTRANSFERASE 2-LIKE DOMAIN-CONTAINING PROTEIN"/>
    <property type="match status" value="1"/>
</dbReference>
<dbReference type="Pfam" id="PF00535">
    <property type="entry name" value="Glycos_transf_2"/>
    <property type="match status" value="1"/>
</dbReference>
<organism evidence="2 3">
    <name type="scientific">Halomarina salina</name>
    <dbReference type="NCBI Taxonomy" id="1872699"/>
    <lineage>
        <taxon>Archaea</taxon>
        <taxon>Methanobacteriati</taxon>
        <taxon>Methanobacteriota</taxon>
        <taxon>Stenosarchaea group</taxon>
        <taxon>Halobacteria</taxon>
        <taxon>Halobacteriales</taxon>
        <taxon>Natronomonadaceae</taxon>
        <taxon>Halomarina</taxon>
    </lineage>
</organism>
<evidence type="ECO:0000313" key="3">
    <source>
        <dbReference type="Proteomes" id="UP001596099"/>
    </source>
</evidence>
<dbReference type="EMBL" id="JBHSQH010000008">
    <property type="protein sequence ID" value="MFC5973903.1"/>
    <property type="molecule type" value="Genomic_DNA"/>
</dbReference>
<dbReference type="InterPro" id="IPR001173">
    <property type="entry name" value="Glyco_trans_2-like"/>
</dbReference>
<keyword evidence="2" id="KW-0808">Transferase</keyword>
<dbReference type="SUPFAM" id="SSF53448">
    <property type="entry name" value="Nucleotide-diphospho-sugar transferases"/>
    <property type="match status" value="1"/>
</dbReference>
<dbReference type="Gene3D" id="3.90.550.10">
    <property type="entry name" value="Spore Coat Polysaccharide Biosynthesis Protein SpsA, Chain A"/>
    <property type="match status" value="1"/>
</dbReference>
<dbReference type="GO" id="GO:0016757">
    <property type="term" value="F:glycosyltransferase activity"/>
    <property type="evidence" value="ECO:0007669"/>
    <property type="project" value="UniProtKB-KW"/>
</dbReference>
<dbReference type="Proteomes" id="UP001596099">
    <property type="component" value="Unassembled WGS sequence"/>
</dbReference>
<evidence type="ECO:0000313" key="2">
    <source>
        <dbReference type="EMBL" id="MFC5973903.1"/>
    </source>
</evidence>
<accession>A0ABD5RU03</accession>
<comment type="caution">
    <text evidence="2">The sequence shown here is derived from an EMBL/GenBank/DDBJ whole genome shotgun (WGS) entry which is preliminary data.</text>
</comment>
<sequence length="327" mass="37258">MSTVHEVQRAEGERTVEQAVERASLDAPFVSVIVPVYNDPDGLRDTLDALTDQTYDRERFEVLVVDNRSLDDTRAVAADYATRHENVHALDERRRQSSYAARVRGIRRARGDVLAFIDADMTVDADWLERAVDRMDEDDLDYMACNVELYAEDGETLASKFNEMNGFPIEKYVSQLHFAPTCCLLVRKEVIDEVGPFDARFVSSGDREFGQRVHDAGFDMGYADDVPMYHPTRTSLKSLVKKAVRIGRGKHQMRRLYPERYGHPKLLLFYPGLYAPELPSQVSSSVSGWDDLDREEKLRFFLFANGLKLARAYGSVREAIERTVASE</sequence>
<dbReference type="EC" id="2.4.-.-" evidence="2"/>
<protein>
    <submittedName>
        <fullName evidence="2">Glycosyltransferase</fullName>
        <ecNumber evidence="2">2.4.-.-</ecNumber>
    </submittedName>
</protein>
<keyword evidence="3" id="KW-1185">Reference proteome</keyword>